<organism evidence="1 2">
    <name type="scientific">Colletotrichum musicola</name>
    <dbReference type="NCBI Taxonomy" id="2175873"/>
    <lineage>
        <taxon>Eukaryota</taxon>
        <taxon>Fungi</taxon>
        <taxon>Dikarya</taxon>
        <taxon>Ascomycota</taxon>
        <taxon>Pezizomycotina</taxon>
        <taxon>Sordariomycetes</taxon>
        <taxon>Hypocreomycetidae</taxon>
        <taxon>Glomerellales</taxon>
        <taxon>Glomerellaceae</taxon>
        <taxon>Colletotrichum</taxon>
        <taxon>Colletotrichum orchidearum species complex</taxon>
    </lineage>
</organism>
<proteinExistence type="predicted"/>
<evidence type="ECO:0000313" key="1">
    <source>
        <dbReference type="EMBL" id="KAF6842278.1"/>
    </source>
</evidence>
<accession>A0A8H6U6C5</accession>
<dbReference type="AlphaFoldDB" id="A0A8H6U6C5"/>
<reference evidence="1" key="1">
    <citation type="journal article" date="2020" name="Phytopathology">
        <title>Genome Sequence Resources of Colletotrichum truncatum, C. plurivorum, C. musicola, and C. sojae: Four Species Pathogenic to Soybean (Glycine max).</title>
        <authorList>
            <person name="Rogerio F."/>
            <person name="Boufleur T.R."/>
            <person name="Ciampi-Guillardi M."/>
            <person name="Sukno S.A."/>
            <person name="Thon M.R."/>
            <person name="Massola Junior N.S."/>
            <person name="Baroncelli R."/>
        </authorList>
    </citation>
    <scope>NUCLEOTIDE SEQUENCE</scope>
    <source>
        <strain evidence="1">LFN0074</strain>
    </source>
</reference>
<evidence type="ECO:0000313" key="2">
    <source>
        <dbReference type="Proteomes" id="UP000639643"/>
    </source>
</evidence>
<sequence length="207" mass="23077">MRVYMSHPHSANDELFPFSTEYTQQRSSTLSPYRANQCPPVRLPVEIQCYLHFRIRYGALSFAAEAARLAELLPGHDLLSARQAVNISIPLSLEAEPAAMRRSAAQTASAHRPLGGRTLASVIRHITQDLIYGRRQRRNMGKRRAVLPWSGSCPMGAALVSRWESQQLLQSSAPRFPAARPVYPALLAWQARHLGREAAALWPGQSD</sequence>
<name>A0A8H6U6C5_9PEZI</name>
<dbReference type="Proteomes" id="UP000639643">
    <property type="component" value="Unassembled WGS sequence"/>
</dbReference>
<dbReference type="EMBL" id="WIGM01000077">
    <property type="protein sequence ID" value="KAF6842278.1"/>
    <property type="molecule type" value="Genomic_DNA"/>
</dbReference>
<protein>
    <submittedName>
        <fullName evidence="1">Uncharacterized protein</fullName>
    </submittedName>
</protein>
<keyword evidence="2" id="KW-1185">Reference proteome</keyword>
<comment type="caution">
    <text evidence="1">The sequence shown here is derived from an EMBL/GenBank/DDBJ whole genome shotgun (WGS) entry which is preliminary data.</text>
</comment>
<gene>
    <name evidence="1" type="ORF">CMUS01_03277</name>
</gene>